<accession>A0A853BC04</accession>
<dbReference type="SMART" id="SM00829">
    <property type="entry name" value="PKS_ER"/>
    <property type="match status" value="1"/>
</dbReference>
<proteinExistence type="inferred from homology"/>
<reference evidence="12 13" key="1">
    <citation type="submission" date="2020-07" db="EMBL/GenBank/DDBJ databases">
        <title>Sequencing the genomes of 1000 actinobacteria strains.</title>
        <authorList>
            <person name="Klenk H.-P."/>
        </authorList>
    </citation>
    <scope>NUCLEOTIDE SEQUENCE [LARGE SCALE GENOMIC DNA]</scope>
    <source>
        <strain evidence="12 13">DSM 104006</strain>
    </source>
</reference>
<dbReference type="Pfam" id="PF08240">
    <property type="entry name" value="ADH_N"/>
    <property type="match status" value="1"/>
</dbReference>
<feature type="domain" description="Enoyl reductase (ER)" evidence="11">
    <location>
        <begin position="7"/>
        <end position="339"/>
    </location>
</feature>
<evidence type="ECO:0000313" key="12">
    <source>
        <dbReference type="EMBL" id="NYI92284.1"/>
    </source>
</evidence>
<comment type="similarity">
    <text evidence="2 9">Belongs to the zinc-containing alcohol dehydrogenase family.</text>
</comment>
<dbReference type="InterPro" id="IPR036291">
    <property type="entry name" value="NAD(P)-bd_dom_sf"/>
</dbReference>
<dbReference type="PROSITE" id="PS00059">
    <property type="entry name" value="ADH_ZINC"/>
    <property type="match status" value="1"/>
</dbReference>
<dbReference type="InterPro" id="IPR013154">
    <property type="entry name" value="ADH-like_N"/>
</dbReference>
<dbReference type="InterPro" id="IPR020843">
    <property type="entry name" value="ER"/>
</dbReference>
<evidence type="ECO:0000256" key="7">
    <source>
        <dbReference type="ARBA" id="ARBA00049164"/>
    </source>
</evidence>
<comment type="catalytic activity">
    <reaction evidence="7">
        <text>a secondary alcohol + NAD(+) = a ketone + NADH + H(+)</text>
        <dbReference type="Rhea" id="RHEA:10740"/>
        <dbReference type="ChEBI" id="CHEBI:15378"/>
        <dbReference type="ChEBI" id="CHEBI:17087"/>
        <dbReference type="ChEBI" id="CHEBI:35681"/>
        <dbReference type="ChEBI" id="CHEBI:57540"/>
        <dbReference type="ChEBI" id="CHEBI:57945"/>
        <dbReference type="EC" id="1.1.1.1"/>
    </reaction>
</comment>
<evidence type="ECO:0000256" key="6">
    <source>
        <dbReference type="ARBA" id="ARBA00023002"/>
    </source>
</evidence>
<evidence type="ECO:0000256" key="9">
    <source>
        <dbReference type="RuleBase" id="RU361277"/>
    </source>
</evidence>
<evidence type="ECO:0000256" key="3">
    <source>
        <dbReference type="ARBA" id="ARBA00013190"/>
    </source>
</evidence>
<dbReference type="Pfam" id="PF00107">
    <property type="entry name" value="ADH_zinc_N"/>
    <property type="match status" value="1"/>
</dbReference>
<dbReference type="SUPFAM" id="SSF50129">
    <property type="entry name" value="GroES-like"/>
    <property type="match status" value="1"/>
</dbReference>
<dbReference type="Gene3D" id="3.90.180.10">
    <property type="entry name" value="Medium-chain alcohol dehydrogenases, catalytic domain"/>
    <property type="match status" value="1"/>
</dbReference>
<dbReference type="CDD" id="cd05284">
    <property type="entry name" value="arabinose_DH_like"/>
    <property type="match status" value="1"/>
</dbReference>
<evidence type="ECO:0000313" key="13">
    <source>
        <dbReference type="Proteomes" id="UP000549616"/>
    </source>
</evidence>
<sequence>MRAFRLSSPGKAEVDDIPVPEPGPGQVRLAVAAAGVCHSDLHVIHDGAGDQWAMPFTLGHEICGVVDETGDGVSGLEPGSQVVVHAPVGCGRCARCHAGRTNYCDRRRTLPAAGIGLGVDGGMAEYVVIDARAAVGAPGLDPRLAATLTDAGLTSYHALTSVQGLEQGALIVVIGIGGLGHLALQMARALYDARVVAVDTRPEPLALAEKLGAAAVARDGTEASAAVRQLSSGWGADAVLDFAGVAATTAFSPDLLRTAGTLVLVGTGGGSYQITKTGNLPQGLRVSVPFWGSRTELEEVVALAGRGVLHTETTASPLDEAADVMERVHHGEVLGRAVLLP</sequence>
<dbReference type="GO" id="GO:0004022">
    <property type="term" value="F:alcohol dehydrogenase (NAD+) activity"/>
    <property type="evidence" value="ECO:0007669"/>
    <property type="project" value="UniProtKB-EC"/>
</dbReference>
<evidence type="ECO:0000256" key="8">
    <source>
        <dbReference type="ARBA" id="ARBA00049243"/>
    </source>
</evidence>
<comment type="cofactor">
    <cofactor evidence="1 9">
        <name>Zn(2+)</name>
        <dbReference type="ChEBI" id="CHEBI:29105"/>
    </cofactor>
</comment>
<dbReference type="Proteomes" id="UP000549616">
    <property type="component" value="Unassembled WGS sequence"/>
</dbReference>
<evidence type="ECO:0000256" key="4">
    <source>
        <dbReference type="ARBA" id="ARBA00022723"/>
    </source>
</evidence>
<feature type="region of interest" description="Disordered" evidence="10">
    <location>
        <begin position="1"/>
        <end position="21"/>
    </location>
</feature>
<dbReference type="AlphaFoldDB" id="A0A853BC04"/>
<dbReference type="EC" id="1.1.1.1" evidence="3"/>
<dbReference type="InterPro" id="IPR011032">
    <property type="entry name" value="GroES-like_sf"/>
</dbReference>
<dbReference type="InterPro" id="IPR013149">
    <property type="entry name" value="ADH-like_C"/>
</dbReference>
<dbReference type="SUPFAM" id="SSF51735">
    <property type="entry name" value="NAD(P)-binding Rossmann-fold domains"/>
    <property type="match status" value="1"/>
</dbReference>
<evidence type="ECO:0000259" key="11">
    <source>
        <dbReference type="SMART" id="SM00829"/>
    </source>
</evidence>
<gene>
    <name evidence="12" type="ORF">HNR02_005659</name>
</gene>
<dbReference type="InterPro" id="IPR002328">
    <property type="entry name" value="ADH_Zn_CS"/>
</dbReference>
<comment type="caution">
    <text evidence="12">The sequence shown here is derived from an EMBL/GenBank/DDBJ whole genome shotgun (WGS) entry which is preliminary data.</text>
</comment>
<dbReference type="EMBL" id="JACCFK010000002">
    <property type="protein sequence ID" value="NYI92284.1"/>
    <property type="molecule type" value="Genomic_DNA"/>
</dbReference>
<keyword evidence="13" id="KW-1185">Reference proteome</keyword>
<evidence type="ECO:0000256" key="1">
    <source>
        <dbReference type="ARBA" id="ARBA00001947"/>
    </source>
</evidence>
<keyword evidence="5 9" id="KW-0862">Zinc</keyword>
<name>A0A853BC04_9PSEU</name>
<organism evidence="12 13">
    <name type="scientific">Amycolatopsis endophytica</name>
    <dbReference type="NCBI Taxonomy" id="860233"/>
    <lineage>
        <taxon>Bacteria</taxon>
        <taxon>Bacillati</taxon>
        <taxon>Actinomycetota</taxon>
        <taxon>Actinomycetes</taxon>
        <taxon>Pseudonocardiales</taxon>
        <taxon>Pseudonocardiaceae</taxon>
        <taxon>Amycolatopsis</taxon>
    </lineage>
</organism>
<dbReference type="Gene3D" id="3.40.50.720">
    <property type="entry name" value="NAD(P)-binding Rossmann-like Domain"/>
    <property type="match status" value="1"/>
</dbReference>
<evidence type="ECO:0000256" key="10">
    <source>
        <dbReference type="SAM" id="MobiDB-lite"/>
    </source>
</evidence>
<dbReference type="GO" id="GO:0008270">
    <property type="term" value="F:zinc ion binding"/>
    <property type="evidence" value="ECO:0007669"/>
    <property type="project" value="InterPro"/>
</dbReference>
<dbReference type="RefSeq" id="WP_179776536.1">
    <property type="nucleotide sequence ID" value="NZ_JACCFK010000002.1"/>
</dbReference>
<protein>
    <recommendedName>
        <fullName evidence="3">alcohol dehydrogenase</fullName>
        <ecNumber evidence="3">1.1.1.1</ecNumber>
    </recommendedName>
</protein>
<keyword evidence="6 12" id="KW-0560">Oxidoreductase</keyword>
<evidence type="ECO:0000256" key="2">
    <source>
        <dbReference type="ARBA" id="ARBA00008072"/>
    </source>
</evidence>
<keyword evidence="4 9" id="KW-0479">Metal-binding</keyword>
<dbReference type="PANTHER" id="PTHR42940:SF8">
    <property type="entry name" value="VACUOLAR PROTEIN SORTING-ASSOCIATED PROTEIN 11"/>
    <property type="match status" value="1"/>
</dbReference>
<dbReference type="PANTHER" id="PTHR42940">
    <property type="entry name" value="ALCOHOL DEHYDROGENASE 1-RELATED"/>
    <property type="match status" value="1"/>
</dbReference>
<evidence type="ECO:0000256" key="5">
    <source>
        <dbReference type="ARBA" id="ARBA00022833"/>
    </source>
</evidence>
<comment type="catalytic activity">
    <reaction evidence="8">
        <text>a primary alcohol + NAD(+) = an aldehyde + NADH + H(+)</text>
        <dbReference type="Rhea" id="RHEA:10736"/>
        <dbReference type="ChEBI" id="CHEBI:15378"/>
        <dbReference type="ChEBI" id="CHEBI:15734"/>
        <dbReference type="ChEBI" id="CHEBI:17478"/>
        <dbReference type="ChEBI" id="CHEBI:57540"/>
        <dbReference type="ChEBI" id="CHEBI:57945"/>
        <dbReference type="EC" id="1.1.1.1"/>
    </reaction>
</comment>